<evidence type="ECO:0000256" key="1">
    <source>
        <dbReference type="SAM" id="MobiDB-lite"/>
    </source>
</evidence>
<keyword evidence="3" id="KW-1185">Reference proteome</keyword>
<evidence type="ECO:0000313" key="3">
    <source>
        <dbReference type="Proteomes" id="UP000824540"/>
    </source>
</evidence>
<gene>
    <name evidence="2" type="ORF">JZ751_016909</name>
</gene>
<dbReference type="EMBL" id="JAFBMS010000284">
    <property type="protein sequence ID" value="KAG9331826.1"/>
    <property type="molecule type" value="Genomic_DNA"/>
</dbReference>
<protein>
    <submittedName>
        <fullName evidence="2">Uncharacterized protein</fullName>
    </submittedName>
</protein>
<evidence type="ECO:0000313" key="2">
    <source>
        <dbReference type="EMBL" id="KAG9331826.1"/>
    </source>
</evidence>
<proteinExistence type="predicted"/>
<dbReference type="AlphaFoldDB" id="A0A8T2MW53"/>
<reference evidence="2" key="1">
    <citation type="thesis" date="2021" institute="BYU ScholarsArchive" country="Provo, UT, USA">
        <title>Applications of and Algorithms for Genome Assembly and Genomic Analyses with an Emphasis on Marine Teleosts.</title>
        <authorList>
            <person name="Pickett B.D."/>
        </authorList>
    </citation>
    <scope>NUCLEOTIDE SEQUENCE</scope>
    <source>
        <strain evidence="2">HI-2016</strain>
    </source>
</reference>
<dbReference type="Proteomes" id="UP000824540">
    <property type="component" value="Unassembled WGS sequence"/>
</dbReference>
<sequence>MLSLHADTAAVRYAPVNLETVQRGNQRHAADKTGNNVFIEILTNCGFARFAESIVCEPFHEAGFANATGTDDDDLQFVIGRSRRHLSPARLSPCQSRGTTDGAPAKSTPTAPPLDLISRIHQQLLIAYICSLGPKTIIEHKTKKRKTFAHCSTRLP</sequence>
<organism evidence="2 3">
    <name type="scientific">Albula glossodonta</name>
    <name type="common">roundjaw bonefish</name>
    <dbReference type="NCBI Taxonomy" id="121402"/>
    <lineage>
        <taxon>Eukaryota</taxon>
        <taxon>Metazoa</taxon>
        <taxon>Chordata</taxon>
        <taxon>Craniata</taxon>
        <taxon>Vertebrata</taxon>
        <taxon>Euteleostomi</taxon>
        <taxon>Actinopterygii</taxon>
        <taxon>Neopterygii</taxon>
        <taxon>Teleostei</taxon>
        <taxon>Albuliformes</taxon>
        <taxon>Albulidae</taxon>
        <taxon>Albula</taxon>
    </lineage>
</organism>
<accession>A0A8T2MW53</accession>
<feature type="region of interest" description="Disordered" evidence="1">
    <location>
        <begin position="86"/>
        <end position="113"/>
    </location>
</feature>
<comment type="caution">
    <text evidence="2">The sequence shown here is derived from an EMBL/GenBank/DDBJ whole genome shotgun (WGS) entry which is preliminary data.</text>
</comment>
<name>A0A8T2MW53_9TELE</name>